<dbReference type="OrthoDB" id="5981048at2759"/>
<evidence type="ECO:0000313" key="3">
    <source>
        <dbReference type="EMBL" id="TSM36115.1"/>
    </source>
</evidence>
<feature type="compositionally biased region" description="Basic and acidic residues" evidence="2">
    <location>
        <begin position="247"/>
        <end position="266"/>
    </location>
</feature>
<dbReference type="EMBL" id="VCAZ01000044">
    <property type="protein sequence ID" value="TSM36115.1"/>
    <property type="molecule type" value="Genomic_DNA"/>
</dbReference>
<dbReference type="PANTHER" id="PTHR47080">
    <property type="entry name" value="CHROMOSOME 16 OPEN READING FRAME 96"/>
    <property type="match status" value="1"/>
</dbReference>
<keyword evidence="4" id="KW-1185">Reference proteome</keyword>
<dbReference type="AlphaFoldDB" id="A0A556U3M2"/>
<feature type="compositionally biased region" description="Basic and acidic residues" evidence="2">
    <location>
        <begin position="462"/>
        <end position="471"/>
    </location>
</feature>
<proteinExistence type="predicted"/>
<evidence type="ECO:0000313" key="4">
    <source>
        <dbReference type="Proteomes" id="UP000319801"/>
    </source>
</evidence>
<protein>
    <submittedName>
        <fullName evidence="3">Laminin subunit beta-1</fullName>
    </submittedName>
</protein>
<keyword evidence="1" id="KW-0175">Coiled coil</keyword>
<comment type="caution">
    <text evidence="3">The sequence shown here is derived from an EMBL/GenBank/DDBJ whole genome shotgun (WGS) entry which is preliminary data.</text>
</comment>
<evidence type="ECO:0000256" key="1">
    <source>
        <dbReference type="SAM" id="Coils"/>
    </source>
</evidence>
<evidence type="ECO:0000256" key="2">
    <source>
        <dbReference type="SAM" id="MobiDB-lite"/>
    </source>
</evidence>
<accession>A0A556U3M2</accession>
<feature type="coiled-coil region" evidence="1">
    <location>
        <begin position="107"/>
        <end position="234"/>
    </location>
</feature>
<feature type="compositionally biased region" description="Low complexity" evidence="2">
    <location>
        <begin position="81"/>
        <end position="97"/>
    </location>
</feature>
<feature type="region of interest" description="Disordered" evidence="2">
    <location>
        <begin position="246"/>
        <end position="277"/>
    </location>
</feature>
<feature type="coiled-coil region" evidence="1">
    <location>
        <begin position="320"/>
        <end position="347"/>
    </location>
</feature>
<gene>
    <name evidence="3" type="ORF">Baya_8248</name>
</gene>
<feature type="region of interest" description="Disordered" evidence="2">
    <location>
        <begin position="60"/>
        <end position="100"/>
    </location>
</feature>
<reference evidence="3 4" key="1">
    <citation type="journal article" date="2019" name="Genome Biol. Evol.">
        <title>Whole-Genome Sequencing of the Giant Devil Catfish, Bagarius yarrelli.</title>
        <authorList>
            <person name="Jiang W."/>
            <person name="Lv Y."/>
            <person name="Cheng L."/>
            <person name="Yang K."/>
            <person name="Chao B."/>
            <person name="Wang X."/>
            <person name="Li Y."/>
            <person name="Pan X."/>
            <person name="You X."/>
            <person name="Zhang Y."/>
            <person name="Yang J."/>
            <person name="Li J."/>
            <person name="Zhang X."/>
            <person name="Liu S."/>
            <person name="Sun C."/>
            <person name="Yang J."/>
            <person name="Shi Q."/>
        </authorList>
    </citation>
    <scope>NUCLEOTIDE SEQUENCE [LARGE SCALE GENOMIC DNA]</scope>
    <source>
        <strain evidence="3">JWS20170419001</strain>
        <tissue evidence="3">Muscle</tissue>
    </source>
</reference>
<dbReference type="Proteomes" id="UP000319801">
    <property type="component" value="Unassembled WGS sequence"/>
</dbReference>
<sequence>MSEVSLSELLDLSIYPPSEGISNVNYTALRKLLQCIVQRLDADGDVVKAVLGKTFDDRDVDESQLDEKDSESLEQQNAKLGEPPSGTTSSSDTTRGEGVPKSITSLIQDLLKKNQELEERTNTQKLEMEILQKQLSQSASLMQDLIHKNLELKEETNKLREEMETLQDQLEQSMSTMQELSNENQDLKEETNNIKKNMGTLQNPSLVQDLINDNQELKEKTNNLRKEMDTLNNKFSQVYEMEVLDSESSRLDKELDTSKTSARESIDGESELQQSTQLPRNAVQQLYIEVQNIKQELQVFFLEQKDTSEKDIQNKFTQLTVDVQRNIQQLQSEFEKLQKNIMEDSIQEQTHIENLGKSIKDVEEKVETKADMQTVETTVATTTQQLTGMFQDLLNSTTDFEENHNTVTEKIFRELKMSQAEIDRLRKLIEILQKAQSEEIDNAAIVKKSMTSTNLSQSARSSTERSIKQTRKGESCVSDGLINIGTFQTFTNTSISVHNQCY</sequence>
<name>A0A556U3M2_BAGYA</name>
<dbReference type="PANTHER" id="PTHR47080:SF1">
    <property type="entry name" value="CHROMOSOME 16 OPEN READING FRAME 96"/>
    <property type="match status" value="1"/>
</dbReference>
<feature type="compositionally biased region" description="Polar residues" evidence="2">
    <location>
        <begin position="451"/>
        <end position="461"/>
    </location>
</feature>
<organism evidence="3 4">
    <name type="scientific">Bagarius yarrelli</name>
    <name type="common">Goonch</name>
    <name type="synonym">Bagrus yarrelli</name>
    <dbReference type="NCBI Taxonomy" id="175774"/>
    <lineage>
        <taxon>Eukaryota</taxon>
        <taxon>Metazoa</taxon>
        <taxon>Chordata</taxon>
        <taxon>Craniata</taxon>
        <taxon>Vertebrata</taxon>
        <taxon>Euteleostomi</taxon>
        <taxon>Actinopterygii</taxon>
        <taxon>Neopterygii</taxon>
        <taxon>Teleostei</taxon>
        <taxon>Ostariophysi</taxon>
        <taxon>Siluriformes</taxon>
        <taxon>Sisoridae</taxon>
        <taxon>Sisorinae</taxon>
        <taxon>Bagarius</taxon>
    </lineage>
</organism>
<feature type="region of interest" description="Disordered" evidence="2">
    <location>
        <begin position="451"/>
        <end position="471"/>
    </location>
</feature>